<keyword evidence="2" id="KW-1185">Reference proteome</keyword>
<evidence type="ECO:0000313" key="1">
    <source>
        <dbReference type="EMBL" id="XPM63500.1"/>
    </source>
</evidence>
<protein>
    <submittedName>
        <fullName evidence="1">4'-phosphopantetheinyl transferase superfamily protein</fullName>
    </submittedName>
</protein>
<proteinExistence type="predicted"/>
<evidence type="ECO:0000313" key="2">
    <source>
        <dbReference type="Proteomes" id="UP000095472"/>
    </source>
</evidence>
<keyword evidence="1" id="KW-0808">Transferase</keyword>
<dbReference type="Proteomes" id="UP000095472">
    <property type="component" value="Chromosome"/>
</dbReference>
<accession>A0ACD5GRJ7</accession>
<reference evidence="1 2" key="1">
    <citation type="journal article" date="2016" name="Genome Announc.">
        <title>Draft Genome Sequence of the Thermotolerant Cyanobacterium Desertifilum sp. IPPAS B-1220.</title>
        <authorList>
            <person name="Mironov K.S."/>
            <person name="Sinetova M.A."/>
            <person name="Bolatkhan K."/>
            <person name="Zayadan B.K."/>
            <person name="Ustinova V.V."/>
            <person name="Kupriyanova E.V."/>
            <person name="Skrypnik A.N."/>
            <person name="Gogoleva N.E."/>
            <person name="Gogolev Y.V."/>
            <person name="Los D.A."/>
        </authorList>
    </citation>
    <scope>NUCLEOTIDE SEQUENCE [LARGE SCALE GENOMIC DNA]</scope>
    <source>
        <strain evidence="1 2">IPPAS B-1220</strain>
    </source>
</reference>
<dbReference type="EMBL" id="CP182909">
    <property type="protein sequence ID" value="XPM63500.1"/>
    <property type="molecule type" value="Genomic_DNA"/>
</dbReference>
<sequence>MLDTILPDLSIAHTQGEAIAILAADAESIGLDLERLDVRRDWSLLQGAFSESEQILLQSLSTAQQTTALLTFWCAKEAAAKAAGTGLMGVPRRWQAVSYSATENQMEIEFEGYKFIVQWWQTATHLLAVCQSPVRS</sequence>
<gene>
    <name evidence="1" type="ORF">BH720_030075</name>
</gene>
<organism evidence="1 2">
    <name type="scientific">Desertifilum tharense IPPAS B-1220</name>
    <dbReference type="NCBI Taxonomy" id="1781255"/>
    <lineage>
        <taxon>Bacteria</taxon>
        <taxon>Bacillati</taxon>
        <taxon>Cyanobacteriota</taxon>
        <taxon>Cyanophyceae</taxon>
        <taxon>Desertifilales</taxon>
        <taxon>Desertifilaceae</taxon>
        <taxon>Desertifilum</taxon>
    </lineage>
</organism>
<name>A0ACD5GRJ7_9CYAN</name>